<feature type="coiled-coil region" evidence="1">
    <location>
        <begin position="85"/>
        <end position="123"/>
    </location>
</feature>
<proteinExistence type="predicted"/>
<evidence type="ECO:0000313" key="2">
    <source>
        <dbReference type="EMBL" id="GJT35448.1"/>
    </source>
</evidence>
<evidence type="ECO:0000313" key="3">
    <source>
        <dbReference type="Proteomes" id="UP001151760"/>
    </source>
</evidence>
<comment type="caution">
    <text evidence="2">The sequence shown here is derived from an EMBL/GenBank/DDBJ whole genome shotgun (WGS) entry which is preliminary data.</text>
</comment>
<keyword evidence="1" id="KW-0175">Coiled coil</keyword>
<organism evidence="2 3">
    <name type="scientific">Tanacetum coccineum</name>
    <dbReference type="NCBI Taxonomy" id="301880"/>
    <lineage>
        <taxon>Eukaryota</taxon>
        <taxon>Viridiplantae</taxon>
        <taxon>Streptophyta</taxon>
        <taxon>Embryophyta</taxon>
        <taxon>Tracheophyta</taxon>
        <taxon>Spermatophyta</taxon>
        <taxon>Magnoliopsida</taxon>
        <taxon>eudicotyledons</taxon>
        <taxon>Gunneridae</taxon>
        <taxon>Pentapetalae</taxon>
        <taxon>asterids</taxon>
        <taxon>campanulids</taxon>
        <taxon>Asterales</taxon>
        <taxon>Asteraceae</taxon>
        <taxon>Asteroideae</taxon>
        <taxon>Anthemideae</taxon>
        <taxon>Anthemidinae</taxon>
        <taxon>Tanacetum</taxon>
    </lineage>
</organism>
<name>A0ABQ5DA42_9ASTR</name>
<reference evidence="2" key="1">
    <citation type="journal article" date="2022" name="Int. J. Mol. Sci.">
        <title>Draft Genome of Tanacetum Coccineum: Genomic Comparison of Closely Related Tanacetum-Family Plants.</title>
        <authorList>
            <person name="Yamashiro T."/>
            <person name="Shiraishi A."/>
            <person name="Nakayama K."/>
            <person name="Satake H."/>
        </authorList>
    </citation>
    <scope>NUCLEOTIDE SEQUENCE</scope>
</reference>
<accession>A0ABQ5DA42</accession>
<evidence type="ECO:0000256" key="1">
    <source>
        <dbReference type="SAM" id="Coils"/>
    </source>
</evidence>
<protein>
    <submittedName>
        <fullName evidence="2">Uncharacterized protein</fullName>
    </submittedName>
</protein>
<dbReference type="Proteomes" id="UP001151760">
    <property type="component" value="Unassembled WGS sequence"/>
</dbReference>
<gene>
    <name evidence="2" type="ORF">Tco_0925867</name>
</gene>
<dbReference type="EMBL" id="BQNB010015050">
    <property type="protein sequence ID" value="GJT35448.1"/>
    <property type="molecule type" value="Genomic_DNA"/>
</dbReference>
<reference evidence="2" key="2">
    <citation type="submission" date="2022-01" db="EMBL/GenBank/DDBJ databases">
        <authorList>
            <person name="Yamashiro T."/>
            <person name="Shiraishi A."/>
            <person name="Satake H."/>
            <person name="Nakayama K."/>
        </authorList>
    </citation>
    <scope>NUCLEOTIDE SEQUENCE</scope>
</reference>
<keyword evidence="3" id="KW-1185">Reference proteome</keyword>
<sequence length="248" mass="28359">MRELREDTFSGNKNNDAHEHVERVLDIVSLFNIPGVSHDAVMLSVFPIPLIGTAKRWKPAEKLTTKLSKVLRQRWIAIIGMAEALAALEATLKIKKKNLKKKSKVFEDEEDDLEENLEDLEECGEDKANTIIGVIHDKLSDGWFNNTSEDEDDLEGILDYLKPRSYDGFIDLDDKAYNKRRCKLLGMTYEEPTTILIKKVKVTRYTVSLGETYTKVNVLRADEIPRTRDNIVAMRARLLEKMPHKGNG</sequence>